<evidence type="ECO:0000256" key="2">
    <source>
        <dbReference type="ARBA" id="ARBA00022692"/>
    </source>
</evidence>
<name>A0AAQ1MDU6_9FIRM</name>
<reference evidence="8" key="1">
    <citation type="submission" date="2016-11" db="EMBL/GenBank/DDBJ databases">
        <authorList>
            <person name="Jaros S."/>
            <person name="Januszkiewicz K."/>
            <person name="Wedrychowicz H."/>
        </authorList>
    </citation>
    <scope>NUCLEOTIDE SEQUENCE [LARGE SCALE GENOMIC DNA]</scope>
    <source>
        <strain evidence="8">DSM 4029</strain>
    </source>
</reference>
<evidence type="ECO:0000313" key="8">
    <source>
        <dbReference type="Proteomes" id="UP000184089"/>
    </source>
</evidence>
<reference evidence="6 9" key="3">
    <citation type="journal article" date="2019" name="Nat. Med.">
        <title>A library of human gut bacterial isolates paired with longitudinal multiomics data enables mechanistic microbiome research.</title>
        <authorList>
            <person name="Poyet M."/>
            <person name="Groussin M."/>
            <person name="Gibbons S.M."/>
            <person name="Avila-Pacheco J."/>
            <person name="Jiang X."/>
            <person name="Kearney S.M."/>
            <person name="Perrotta A.R."/>
            <person name="Berdy B."/>
            <person name="Zhao S."/>
            <person name="Lieberman T.D."/>
            <person name="Swanson P.K."/>
            <person name="Smith M."/>
            <person name="Roesemann S."/>
            <person name="Alexander J.E."/>
            <person name="Rich S.A."/>
            <person name="Livny J."/>
            <person name="Vlamakis H."/>
            <person name="Clish C."/>
            <person name="Bullock K."/>
            <person name="Deik A."/>
            <person name="Scott J."/>
            <person name="Pierce K.A."/>
            <person name="Xavier R.J."/>
            <person name="Alm E.J."/>
        </authorList>
    </citation>
    <scope>NUCLEOTIDE SEQUENCE [LARGE SCALE GENOMIC DNA]</scope>
    <source>
        <strain evidence="6 9">BIOML-A2</strain>
    </source>
</reference>
<dbReference type="Pfam" id="PF04191">
    <property type="entry name" value="PEMT"/>
    <property type="match status" value="1"/>
</dbReference>
<comment type="subcellular location">
    <subcellularLocation>
        <location evidence="1">Endomembrane system</location>
        <topology evidence="1">Multi-pass membrane protein</topology>
    </subcellularLocation>
</comment>
<keyword evidence="4 5" id="KW-0472">Membrane</keyword>
<dbReference type="RefSeq" id="WP_021660679.1">
    <property type="nucleotide sequence ID" value="NZ_FQVY01000002.1"/>
</dbReference>
<evidence type="ECO:0000256" key="1">
    <source>
        <dbReference type="ARBA" id="ARBA00004127"/>
    </source>
</evidence>
<dbReference type="GO" id="GO:0016740">
    <property type="term" value="F:transferase activity"/>
    <property type="evidence" value="ECO:0007669"/>
    <property type="project" value="UniProtKB-ARBA"/>
</dbReference>
<dbReference type="EMBL" id="WWVX01000008">
    <property type="protein sequence ID" value="MZL70318.1"/>
    <property type="molecule type" value="Genomic_DNA"/>
</dbReference>
<gene>
    <name evidence="6" type="ORF">GT747_11195</name>
    <name evidence="7" type="ORF">SAMN05444424_1784</name>
</gene>
<feature type="transmembrane region" description="Helical" evidence="5">
    <location>
        <begin position="76"/>
        <end position="99"/>
    </location>
</feature>
<evidence type="ECO:0000256" key="3">
    <source>
        <dbReference type="ARBA" id="ARBA00022989"/>
    </source>
</evidence>
<dbReference type="PANTHER" id="PTHR12714">
    <property type="entry name" value="PROTEIN-S ISOPRENYLCYSTEINE O-METHYLTRANSFERASE"/>
    <property type="match status" value="1"/>
</dbReference>
<dbReference type="AlphaFoldDB" id="A0AAQ1MDU6"/>
<keyword evidence="2 5" id="KW-0812">Transmembrane</keyword>
<dbReference type="Proteomes" id="UP000474718">
    <property type="component" value="Unassembled WGS sequence"/>
</dbReference>
<evidence type="ECO:0000313" key="6">
    <source>
        <dbReference type="EMBL" id="MZL70318.1"/>
    </source>
</evidence>
<dbReference type="PANTHER" id="PTHR12714:SF9">
    <property type="entry name" value="PROTEIN-S-ISOPRENYLCYSTEINE O-METHYLTRANSFERASE"/>
    <property type="match status" value="1"/>
</dbReference>
<evidence type="ECO:0000256" key="4">
    <source>
        <dbReference type="ARBA" id="ARBA00023136"/>
    </source>
</evidence>
<dbReference type="EMBL" id="FQVY01000002">
    <property type="protein sequence ID" value="SHG18447.1"/>
    <property type="molecule type" value="Genomic_DNA"/>
</dbReference>
<evidence type="ECO:0000313" key="7">
    <source>
        <dbReference type="EMBL" id="SHG18447.1"/>
    </source>
</evidence>
<protein>
    <submittedName>
        <fullName evidence="6">DUF1295 domain-containing protein</fullName>
    </submittedName>
    <submittedName>
        <fullName evidence="7">Protein-S-isoprenylcysteine O-methyltransferase Ste14</fullName>
    </submittedName>
</protein>
<dbReference type="Gene3D" id="1.20.120.1630">
    <property type="match status" value="1"/>
</dbReference>
<keyword evidence="3 5" id="KW-1133">Transmembrane helix</keyword>
<organism evidence="7 8">
    <name type="scientific">Bittarella massiliensis</name>
    <name type="common">ex Durand et al. 2017</name>
    <dbReference type="NCBI Taxonomy" id="1720313"/>
    <lineage>
        <taxon>Bacteria</taxon>
        <taxon>Bacillati</taxon>
        <taxon>Bacillota</taxon>
        <taxon>Clostridia</taxon>
        <taxon>Eubacteriales</taxon>
        <taxon>Oscillospiraceae</taxon>
        <taxon>Bittarella (ex Durand et al. 2017)</taxon>
    </lineage>
</organism>
<feature type="transmembrane region" description="Helical" evidence="5">
    <location>
        <begin position="134"/>
        <end position="161"/>
    </location>
</feature>
<feature type="transmembrane region" description="Helical" evidence="5">
    <location>
        <begin position="45"/>
        <end position="70"/>
    </location>
</feature>
<sequence length="195" mass="21631">MAIQIAALAILAAFYGVYLGKMLAQRRRGIRTDQMARGNKRGRLFWTELLLKGTTYAVALAEAACALADWNSAPTWLRWLGLGLAAAGVGVFAASAYTMRDSWRAGIPREGETELVTAGIYRFSRNPAFLGFDLTYLGLLLAFWNPLLLALSCLAAVLLHLQILQEEAFLPAAFGPAYARYRSRVCRYLGRRRPR</sequence>
<keyword evidence="9" id="KW-1185">Reference proteome</keyword>
<accession>A0AAQ1MDU6</accession>
<dbReference type="GO" id="GO:0012505">
    <property type="term" value="C:endomembrane system"/>
    <property type="evidence" value="ECO:0007669"/>
    <property type="project" value="UniProtKB-SubCell"/>
</dbReference>
<comment type="caution">
    <text evidence="7">The sequence shown here is derived from an EMBL/GenBank/DDBJ whole genome shotgun (WGS) entry which is preliminary data.</text>
</comment>
<proteinExistence type="predicted"/>
<dbReference type="Proteomes" id="UP000184089">
    <property type="component" value="Unassembled WGS sequence"/>
</dbReference>
<dbReference type="InterPro" id="IPR007318">
    <property type="entry name" value="Phopholipid_MeTrfase"/>
</dbReference>
<evidence type="ECO:0000313" key="9">
    <source>
        <dbReference type="Proteomes" id="UP000474718"/>
    </source>
</evidence>
<evidence type="ECO:0000256" key="5">
    <source>
        <dbReference type="SAM" id="Phobius"/>
    </source>
</evidence>
<reference evidence="7" key="2">
    <citation type="submission" date="2016-11" db="EMBL/GenBank/DDBJ databases">
        <authorList>
            <person name="Varghese N."/>
            <person name="Submissions S."/>
        </authorList>
    </citation>
    <scope>NUCLEOTIDE SEQUENCE</scope>
    <source>
        <strain evidence="7">DSM 4029</strain>
    </source>
</reference>
<feature type="transmembrane region" description="Helical" evidence="5">
    <location>
        <begin position="6"/>
        <end position="24"/>
    </location>
</feature>